<evidence type="ECO:0000313" key="1">
    <source>
        <dbReference type="EMBL" id="KAF6166756.1"/>
    </source>
</evidence>
<proteinExistence type="predicted"/>
<dbReference type="EMBL" id="JACGCM010000779">
    <property type="protein sequence ID" value="KAF6166756.1"/>
    <property type="molecule type" value="Genomic_DNA"/>
</dbReference>
<dbReference type="Proteomes" id="UP000541444">
    <property type="component" value="Unassembled WGS sequence"/>
</dbReference>
<organism evidence="1 2">
    <name type="scientific">Kingdonia uniflora</name>
    <dbReference type="NCBI Taxonomy" id="39325"/>
    <lineage>
        <taxon>Eukaryota</taxon>
        <taxon>Viridiplantae</taxon>
        <taxon>Streptophyta</taxon>
        <taxon>Embryophyta</taxon>
        <taxon>Tracheophyta</taxon>
        <taxon>Spermatophyta</taxon>
        <taxon>Magnoliopsida</taxon>
        <taxon>Ranunculales</taxon>
        <taxon>Circaeasteraceae</taxon>
        <taxon>Kingdonia</taxon>
    </lineage>
</organism>
<protein>
    <submittedName>
        <fullName evidence="1">Uncharacterized protein</fullName>
    </submittedName>
</protein>
<accession>A0A7J7NHV4</accession>
<keyword evidence="2" id="KW-1185">Reference proteome</keyword>
<comment type="caution">
    <text evidence="1">The sequence shown here is derived from an EMBL/GenBank/DDBJ whole genome shotgun (WGS) entry which is preliminary data.</text>
</comment>
<reference evidence="1 2" key="1">
    <citation type="journal article" date="2020" name="IScience">
        <title>Genome Sequencing of the Endangered Kingdonia uniflora (Circaeasteraceae, Ranunculales) Reveals Potential Mechanisms of Evolutionary Specialization.</title>
        <authorList>
            <person name="Sun Y."/>
            <person name="Deng T."/>
            <person name="Zhang A."/>
            <person name="Moore M.J."/>
            <person name="Landis J.B."/>
            <person name="Lin N."/>
            <person name="Zhang H."/>
            <person name="Zhang X."/>
            <person name="Huang J."/>
            <person name="Zhang X."/>
            <person name="Sun H."/>
            <person name="Wang H."/>
        </authorList>
    </citation>
    <scope>NUCLEOTIDE SEQUENCE [LARGE SCALE GENOMIC DNA]</scope>
    <source>
        <strain evidence="1">TB1705</strain>
        <tissue evidence="1">Leaf</tissue>
    </source>
</reference>
<name>A0A7J7NHV4_9MAGN</name>
<evidence type="ECO:0000313" key="2">
    <source>
        <dbReference type="Proteomes" id="UP000541444"/>
    </source>
</evidence>
<feature type="non-terminal residue" evidence="1">
    <location>
        <position position="1"/>
    </location>
</feature>
<sequence>MGEAYPGSRLKKAIKILQSVEYILASVTKSRLPLFNNIIKALEVKVLEAIKTYLRLYSGRTRLHLQ</sequence>
<dbReference type="AlphaFoldDB" id="A0A7J7NHV4"/>
<gene>
    <name evidence="1" type="ORF">GIB67_005632</name>
</gene>